<dbReference type="EMBL" id="CAXIEN010000169">
    <property type="protein sequence ID" value="CAL1283605.1"/>
    <property type="molecule type" value="Genomic_DNA"/>
</dbReference>
<evidence type="ECO:0000256" key="1">
    <source>
        <dbReference type="SAM" id="MobiDB-lite"/>
    </source>
</evidence>
<feature type="compositionally biased region" description="Low complexity" evidence="1">
    <location>
        <begin position="47"/>
        <end position="76"/>
    </location>
</feature>
<evidence type="ECO:0000313" key="3">
    <source>
        <dbReference type="Proteomes" id="UP001497382"/>
    </source>
</evidence>
<proteinExistence type="predicted"/>
<sequence>MDINSLTSNEIMSELFKILDSKVRSKPRLTEDQRFLAKKLLEALPVALSSSSPISTTSASTSLSPNQQQENNPAPQTYAEAVKAESSKSHTILLYPAFPTSIDSTTSNGNLENKSVRELLSTNLNSTSEKIKIKSYRKIRNKGIAVDCENEE</sequence>
<dbReference type="AlphaFoldDB" id="A0AAV2AK18"/>
<organism evidence="2 3">
    <name type="scientific">Larinioides sclopetarius</name>
    <dbReference type="NCBI Taxonomy" id="280406"/>
    <lineage>
        <taxon>Eukaryota</taxon>
        <taxon>Metazoa</taxon>
        <taxon>Ecdysozoa</taxon>
        <taxon>Arthropoda</taxon>
        <taxon>Chelicerata</taxon>
        <taxon>Arachnida</taxon>
        <taxon>Araneae</taxon>
        <taxon>Araneomorphae</taxon>
        <taxon>Entelegynae</taxon>
        <taxon>Araneoidea</taxon>
        <taxon>Araneidae</taxon>
        <taxon>Larinioides</taxon>
    </lineage>
</organism>
<gene>
    <name evidence="2" type="ORF">LARSCL_LOCUS12705</name>
</gene>
<accession>A0AAV2AK18</accession>
<dbReference type="Proteomes" id="UP001497382">
    <property type="component" value="Unassembled WGS sequence"/>
</dbReference>
<comment type="caution">
    <text evidence="2">The sequence shown here is derived from an EMBL/GenBank/DDBJ whole genome shotgun (WGS) entry which is preliminary data.</text>
</comment>
<evidence type="ECO:0000313" key="2">
    <source>
        <dbReference type="EMBL" id="CAL1283605.1"/>
    </source>
</evidence>
<name>A0AAV2AK18_9ARAC</name>
<feature type="region of interest" description="Disordered" evidence="1">
    <location>
        <begin position="47"/>
        <end position="82"/>
    </location>
</feature>
<protein>
    <submittedName>
        <fullName evidence="2">Uncharacterized protein</fullName>
    </submittedName>
</protein>
<keyword evidence="3" id="KW-1185">Reference proteome</keyword>
<reference evidence="2 3" key="1">
    <citation type="submission" date="2024-04" db="EMBL/GenBank/DDBJ databases">
        <authorList>
            <person name="Rising A."/>
            <person name="Reimegard J."/>
            <person name="Sonavane S."/>
            <person name="Akerstrom W."/>
            <person name="Nylinder S."/>
            <person name="Hedman E."/>
            <person name="Kallberg Y."/>
        </authorList>
    </citation>
    <scope>NUCLEOTIDE SEQUENCE [LARGE SCALE GENOMIC DNA]</scope>
</reference>